<comment type="caution">
    <text evidence="3">The sequence shown here is derived from an EMBL/GenBank/DDBJ whole genome shotgun (WGS) entry which is preliminary data.</text>
</comment>
<dbReference type="SUPFAM" id="SSF82171">
    <property type="entry name" value="DPP6 N-terminal domain-like"/>
    <property type="match status" value="1"/>
</dbReference>
<evidence type="ECO:0000256" key="2">
    <source>
        <dbReference type="SAM" id="SignalP"/>
    </source>
</evidence>
<reference evidence="3 4" key="1">
    <citation type="submission" date="2019-12" db="EMBL/GenBank/DDBJ databases">
        <authorList>
            <person name="Zhao J."/>
        </authorList>
    </citation>
    <scope>NUCLEOTIDE SEQUENCE [LARGE SCALE GENOMIC DNA]</scope>
    <source>
        <strain evidence="3 4">S-15</strain>
    </source>
</reference>
<name>A0A6N9NGM0_9FLAO</name>
<dbReference type="InterPro" id="IPR011659">
    <property type="entry name" value="WD40"/>
</dbReference>
<keyword evidence="4" id="KW-1185">Reference proteome</keyword>
<dbReference type="PANTHER" id="PTHR23303:SF15">
    <property type="entry name" value="COLOSSIN-A"/>
    <property type="match status" value="1"/>
</dbReference>
<keyword evidence="1 2" id="KW-0732">Signal</keyword>
<organism evidence="3 4">
    <name type="scientific">Acidiluteibacter ferrifornacis</name>
    <dbReference type="NCBI Taxonomy" id="2692424"/>
    <lineage>
        <taxon>Bacteria</taxon>
        <taxon>Pseudomonadati</taxon>
        <taxon>Bacteroidota</taxon>
        <taxon>Flavobacteriia</taxon>
        <taxon>Flavobacteriales</taxon>
        <taxon>Cryomorphaceae</taxon>
        <taxon>Acidiluteibacter</taxon>
    </lineage>
</organism>
<evidence type="ECO:0000256" key="1">
    <source>
        <dbReference type="ARBA" id="ARBA00022729"/>
    </source>
</evidence>
<dbReference type="InterPro" id="IPR051417">
    <property type="entry name" value="SDr/BOS_complex"/>
</dbReference>
<accession>A0A6N9NGM0</accession>
<dbReference type="EMBL" id="WWNE01000006">
    <property type="protein sequence ID" value="NBG65796.1"/>
    <property type="molecule type" value="Genomic_DNA"/>
</dbReference>
<dbReference type="InterPro" id="IPR011042">
    <property type="entry name" value="6-blade_b-propeller_TolB-like"/>
</dbReference>
<dbReference type="SUPFAM" id="SSF48452">
    <property type="entry name" value="TPR-like"/>
    <property type="match status" value="1"/>
</dbReference>
<sequence>MKKTLIFLCISLFTIVAIAQKSYRDKFVEANYLMEENNYSVALPIWEELYQGNENNANINYNLGVCMLNSTNNKVKAESIGYLLVAAENVATNYDPYSTSEKSAPVYAYYYLGIAQHLNYKFDEAIVSFEKFDKEITSKNYLYDNNKRRIEQAKYAKYSVAHPVNIEVTNLGGQMNSQYPDYSPVVRIDESAIYFTSRRLLEDSSNQYLKDFNDAMYYEDIYVSYNDDGEWGVPERLNINTTGHEATINLSIDGRTLYIYKDDNGDGNLYYSKLESDSAGHEIWADPVKFGSNINSDAYETHVAITPDGKRLYYVSDREGGYGGKDIYFCNLLPTGNWAAPQNAGPQINTSGDEDGVFIHPDGVTMYFSSNGHSSIGGYDIFNVEYIEDSNKWAKPKNLGYPINSVDDDVFFVTTPDGKRGYFSSFKEKGYGDKDIYMIQLFDAKETGLTLYTGEFTFIDRMTPPEGALVTIIDNTTGTLVGYYSPRQRDGKFSAILRPNTSYHLVYEADEYQSYEEDIFVPDGSMYQEIYKAIRLKPVRVGKKGEIIVGEKENIKGVISVDGAKKSGVSIDLLSMDKNLLNSSTTDDAGIFNFAALDPDSVYFIRINTEDPEVLKKNQIVIMNEQGEELLFKKIGEGLYQFSPKKAAEKATYTTDISGVATKNGMPLKKVNVKLFDKEDDLIAYTETDNAGVFNFSKLNSNERYLIVFDVDKEQLPDENDISIVNEKGEILVFRKIREGEFEFIPDNIRTTVSKEATIQGAIASNGEPLRGVSIDLLDDQQSLLSSSTTDDAGVFNFYKLDPSKKYLIRINAPDDQLPTDDNIIIKNKDGKPLNFKKVGKGLYEFVPEADKTPVYVTNVGGLLTINNKPVNGANVRLLNDKQSLLASTTTDQVGAFNFYNLSTDKQYFVQFDAIDGEYPIESQILLTNADGEPMVLNKVKDGLYVFTPTVKKNIGLIYSVGPNGERIYSTKSYSIEAREGIKYDESYPTPAELEGVIVYFQKFFTYNVKDISENNQQFLMFANDIAELVRQRGYADIIITSSASKVPTRTWKNNTVVSSKRAYDTKALLERVMLKRGLKPSQYNFVDINTLITGPEYKGDYLTNKKVYEKFQYVRVFVK</sequence>
<evidence type="ECO:0008006" key="5">
    <source>
        <dbReference type="Google" id="ProtNLM"/>
    </source>
</evidence>
<evidence type="ECO:0000313" key="3">
    <source>
        <dbReference type="EMBL" id="NBG65796.1"/>
    </source>
</evidence>
<protein>
    <recommendedName>
        <fullName evidence="5">OmpA-like domain-containing protein</fullName>
    </recommendedName>
</protein>
<dbReference type="Pfam" id="PF07676">
    <property type="entry name" value="PD40"/>
    <property type="match status" value="2"/>
</dbReference>
<dbReference type="Gene3D" id="2.60.40.10">
    <property type="entry name" value="Immunoglobulins"/>
    <property type="match status" value="3"/>
</dbReference>
<evidence type="ECO:0000313" key="4">
    <source>
        <dbReference type="Proteomes" id="UP000470771"/>
    </source>
</evidence>
<feature type="chain" id="PRO_5026885124" description="OmpA-like domain-containing protein" evidence="2">
    <location>
        <begin position="20"/>
        <end position="1120"/>
    </location>
</feature>
<dbReference type="Proteomes" id="UP000470771">
    <property type="component" value="Unassembled WGS sequence"/>
</dbReference>
<dbReference type="Gene3D" id="2.120.10.30">
    <property type="entry name" value="TolB, C-terminal domain"/>
    <property type="match status" value="1"/>
</dbReference>
<dbReference type="SUPFAM" id="SSF49478">
    <property type="entry name" value="Cna protein B-type domain"/>
    <property type="match status" value="3"/>
</dbReference>
<dbReference type="InterPro" id="IPR011990">
    <property type="entry name" value="TPR-like_helical_dom_sf"/>
</dbReference>
<dbReference type="Gene3D" id="1.25.40.10">
    <property type="entry name" value="Tetratricopeptide repeat domain"/>
    <property type="match status" value="1"/>
</dbReference>
<dbReference type="InterPro" id="IPR013783">
    <property type="entry name" value="Ig-like_fold"/>
</dbReference>
<gene>
    <name evidence="3" type="ORF">GQN54_06675</name>
</gene>
<feature type="signal peptide" evidence="2">
    <location>
        <begin position="1"/>
        <end position="19"/>
    </location>
</feature>
<proteinExistence type="predicted"/>
<dbReference type="PANTHER" id="PTHR23303">
    <property type="entry name" value="CARBOXYPEPTIDASE REGULATORY REGION-CONTAINING"/>
    <property type="match status" value="1"/>
</dbReference>
<dbReference type="AlphaFoldDB" id="A0A6N9NGM0"/>
<dbReference type="RefSeq" id="WP_160632757.1">
    <property type="nucleotide sequence ID" value="NZ_WWNE01000006.1"/>
</dbReference>